<dbReference type="Gene3D" id="1.10.220.10">
    <property type="entry name" value="Annexin"/>
    <property type="match status" value="4"/>
</dbReference>
<keyword evidence="3" id="KW-1185">Reference proteome</keyword>
<feature type="compositionally biased region" description="Basic and acidic residues" evidence="1">
    <location>
        <begin position="185"/>
        <end position="197"/>
    </location>
</feature>
<dbReference type="AlphaFoldDB" id="A0A9P4IQ05"/>
<dbReference type="PANTHER" id="PTHR10502">
    <property type="entry name" value="ANNEXIN"/>
    <property type="match status" value="1"/>
</dbReference>
<dbReference type="GO" id="GO:0005737">
    <property type="term" value="C:cytoplasm"/>
    <property type="evidence" value="ECO:0007669"/>
    <property type="project" value="TreeGrafter"/>
</dbReference>
<dbReference type="PANTHER" id="PTHR10502:SF107">
    <property type="entry name" value="ANNEXIN ANXC4 (AFU_ORTHOLOGUE AFUA_3G07020)"/>
    <property type="match status" value="1"/>
</dbReference>
<protein>
    <submittedName>
        <fullName evidence="2">Annexin</fullName>
    </submittedName>
</protein>
<dbReference type="GO" id="GO:0001786">
    <property type="term" value="F:phosphatidylserine binding"/>
    <property type="evidence" value="ECO:0007669"/>
    <property type="project" value="TreeGrafter"/>
</dbReference>
<evidence type="ECO:0000313" key="3">
    <source>
        <dbReference type="Proteomes" id="UP000799772"/>
    </source>
</evidence>
<evidence type="ECO:0000256" key="1">
    <source>
        <dbReference type="SAM" id="MobiDB-lite"/>
    </source>
</evidence>
<comment type="caution">
    <text evidence="2">The sequence shown here is derived from an EMBL/GenBank/DDBJ whole genome shotgun (WGS) entry which is preliminary data.</text>
</comment>
<gene>
    <name evidence="2" type="ORF">NA57DRAFT_29894</name>
</gene>
<proteinExistence type="predicted"/>
<dbReference type="EMBL" id="ML978121">
    <property type="protein sequence ID" value="KAF2103968.1"/>
    <property type="molecule type" value="Genomic_DNA"/>
</dbReference>
<accession>A0A9P4IQ05</accession>
<dbReference type="Proteomes" id="UP000799772">
    <property type="component" value="Unassembled WGS sequence"/>
</dbReference>
<feature type="compositionally biased region" description="Basic and acidic residues" evidence="1">
    <location>
        <begin position="7"/>
        <end position="31"/>
    </location>
</feature>
<name>A0A9P4IQ05_9PEZI</name>
<organism evidence="2 3">
    <name type="scientific">Rhizodiscina lignyota</name>
    <dbReference type="NCBI Taxonomy" id="1504668"/>
    <lineage>
        <taxon>Eukaryota</taxon>
        <taxon>Fungi</taxon>
        <taxon>Dikarya</taxon>
        <taxon>Ascomycota</taxon>
        <taxon>Pezizomycotina</taxon>
        <taxon>Dothideomycetes</taxon>
        <taxon>Pleosporomycetidae</taxon>
        <taxon>Aulographales</taxon>
        <taxon>Rhizodiscinaceae</taxon>
        <taxon>Rhizodiscina</taxon>
    </lineage>
</organism>
<reference evidence="2" key="1">
    <citation type="journal article" date="2020" name="Stud. Mycol.">
        <title>101 Dothideomycetes genomes: a test case for predicting lifestyles and emergence of pathogens.</title>
        <authorList>
            <person name="Haridas S."/>
            <person name="Albert R."/>
            <person name="Binder M."/>
            <person name="Bloem J."/>
            <person name="Labutti K."/>
            <person name="Salamov A."/>
            <person name="Andreopoulos B."/>
            <person name="Baker S."/>
            <person name="Barry K."/>
            <person name="Bills G."/>
            <person name="Bluhm B."/>
            <person name="Cannon C."/>
            <person name="Castanera R."/>
            <person name="Culley D."/>
            <person name="Daum C."/>
            <person name="Ezra D."/>
            <person name="Gonzalez J."/>
            <person name="Henrissat B."/>
            <person name="Kuo A."/>
            <person name="Liang C."/>
            <person name="Lipzen A."/>
            <person name="Lutzoni F."/>
            <person name="Magnuson J."/>
            <person name="Mondo S."/>
            <person name="Nolan M."/>
            <person name="Ohm R."/>
            <person name="Pangilinan J."/>
            <person name="Park H.-J."/>
            <person name="Ramirez L."/>
            <person name="Alfaro M."/>
            <person name="Sun H."/>
            <person name="Tritt A."/>
            <person name="Yoshinaga Y."/>
            <person name="Zwiers L.-H."/>
            <person name="Turgeon B."/>
            <person name="Goodwin S."/>
            <person name="Spatafora J."/>
            <person name="Crous P."/>
            <person name="Grigoriev I."/>
        </authorList>
    </citation>
    <scope>NUCLEOTIDE SEQUENCE</scope>
    <source>
        <strain evidence="2">CBS 133067</strain>
    </source>
</reference>
<dbReference type="GO" id="GO:0005544">
    <property type="term" value="F:calcium-dependent phospholipid binding"/>
    <property type="evidence" value="ECO:0007669"/>
    <property type="project" value="InterPro"/>
</dbReference>
<feature type="compositionally biased region" description="Basic and acidic residues" evidence="1">
    <location>
        <begin position="219"/>
        <end position="231"/>
    </location>
</feature>
<sequence length="561" mass="63241">MDWNDLPPHERPGYVPPEKEKPSKAPYREAQHAGVKYAPALTPQFTSGKPHASQAPQASHMPPPPPLGGLHMPPLPPLGAPHGAPPPPLGPNRLSVGGRGPEFDRAPSPGLPGRMDRLSVNTNGAHVRTVTPGQAPPASPLLEAYQGAYQSMPSPLLMPHFDDDLDDLPPLSQYDSRSSKKSRRDLRSDSDSGSDKKASRKHRSSTSKPSKTVKIKSYSHTDAKPAKEPSGTKRRVTLYDAEKDAKTIAEALNHSRPDNQPLIEILPTLSHDQLMELRSAYKKVIKVQGRGINIAKHIKLKTSGAVGKLMYVLALGRWESEGYWANYWYQSNSARRELLIEALMGRTNGEIKLIKADFQDKRYGDSLTKCMEKELKADKFRTAVLLALEERRQEEADVWPLEYRNRDVDDLYEALRRREGGETAILQIVIGRSDAHLRQVLRTYERKYQSNFAKDALKKSNNLVGEVIAHILNGVINRAARDALLLRHALTDLSAEEGGKGQDRTELLISRLVRMHWDQQQFRDTKDEYYEKYHKYLEDDIERYVRGEDMREACLNLCETR</sequence>
<feature type="region of interest" description="Disordered" evidence="1">
    <location>
        <begin position="155"/>
        <end position="238"/>
    </location>
</feature>
<dbReference type="GO" id="GO:0005634">
    <property type="term" value="C:nucleus"/>
    <property type="evidence" value="ECO:0007669"/>
    <property type="project" value="TreeGrafter"/>
</dbReference>
<dbReference type="InterPro" id="IPR037104">
    <property type="entry name" value="Annexin_sf"/>
</dbReference>
<dbReference type="GO" id="GO:0005509">
    <property type="term" value="F:calcium ion binding"/>
    <property type="evidence" value="ECO:0007669"/>
    <property type="project" value="InterPro"/>
</dbReference>
<feature type="compositionally biased region" description="Pro residues" evidence="1">
    <location>
        <begin position="61"/>
        <end position="90"/>
    </location>
</feature>
<dbReference type="OrthoDB" id="2134400at2759"/>
<evidence type="ECO:0000313" key="2">
    <source>
        <dbReference type="EMBL" id="KAF2103968.1"/>
    </source>
</evidence>
<dbReference type="SUPFAM" id="SSF47874">
    <property type="entry name" value="Annexin"/>
    <property type="match status" value="1"/>
</dbReference>
<dbReference type="GO" id="GO:0012506">
    <property type="term" value="C:vesicle membrane"/>
    <property type="evidence" value="ECO:0007669"/>
    <property type="project" value="TreeGrafter"/>
</dbReference>
<feature type="region of interest" description="Disordered" evidence="1">
    <location>
        <begin position="1"/>
        <end position="139"/>
    </location>
</feature>
<dbReference type="GO" id="GO:0005886">
    <property type="term" value="C:plasma membrane"/>
    <property type="evidence" value="ECO:0007669"/>
    <property type="project" value="TreeGrafter"/>
</dbReference>